<evidence type="ECO:0000313" key="7">
    <source>
        <dbReference type="Proteomes" id="UP001431209"/>
    </source>
</evidence>
<dbReference type="SUPFAM" id="SSF57184">
    <property type="entry name" value="Growth factor receptor domain"/>
    <property type="match status" value="1"/>
</dbReference>
<keyword evidence="2 3" id="KW-1015">Disulfide bond</keyword>
<keyword evidence="3" id="KW-0245">EGF-like domain</keyword>
<dbReference type="PANTHER" id="PTHR14949">
    <property type="entry name" value="EGF-LIKE-DOMAIN, MULTIPLE 7, 8"/>
    <property type="match status" value="1"/>
</dbReference>
<dbReference type="Proteomes" id="UP001431209">
    <property type="component" value="Unassembled WGS sequence"/>
</dbReference>
<evidence type="ECO:0000256" key="1">
    <source>
        <dbReference type="ARBA" id="ARBA00022729"/>
    </source>
</evidence>
<comment type="caution">
    <text evidence="6">The sequence shown here is derived from an EMBL/GenBank/DDBJ whole genome shotgun (WGS) entry which is preliminary data.</text>
</comment>
<keyword evidence="1 4" id="KW-0732">Signal</keyword>
<dbReference type="Gene3D" id="2.10.25.10">
    <property type="entry name" value="Laminin"/>
    <property type="match status" value="2"/>
</dbReference>
<name>A0AAW2ZDC7_9EUKA</name>
<evidence type="ECO:0000256" key="3">
    <source>
        <dbReference type="PROSITE-ProRule" id="PRU00076"/>
    </source>
</evidence>
<dbReference type="SMART" id="SM00181">
    <property type="entry name" value="EGF"/>
    <property type="match status" value="3"/>
</dbReference>
<proteinExistence type="predicted"/>
<feature type="chain" id="PRO_5043486876" description="EGF-like domain-containing protein" evidence="4">
    <location>
        <begin position="26"/>
        <end position="552"/>
    </location>
</feature>
<feature type="disulfide bond" evidence="3">
    <location>
        <begin position="288"/>
        <end position="297"/>
    </location>
</feature>
<protein>
    <recommendedName>
        <fullName evidence="5">EGF-like domain-containing protein</fullName>
    </recommendedName>
</protein>
<feature type="disulfide bond" evidence="3">
    <location>
        <begin position="329"/>
        <end position="338"/>
    </location>
</feature>
<sequence>MNTKQVHVTLLTLLLCLLLNKSAQSPSCYGVDSTTPYVCSGHGNCSSLNTCSCYSGYFGSQCEAWRCDGLLMNDTNVCPNTVQGNIYGKQGCVSPNVCSNTTIINYSFEYPSTNNTVSTIYGWSSTSSFICANNYAFTSGLSPAPKGSQVGVLQSSTASIQQTVTVYDGATYTLSFYSVGRIPNASQNIYGLDITTLINNVTVITIPAAQNYLSNYTAYTSSPITLSGIKANITFNALSSIGSSSNNSTMIDVVSLDMVTFSCSGFDRTSSSVCSAHGNCVAPNICSCNPGYYGFNCEFTYWSCYGLINYHPSVCSGKGTCASSNICVCNSGYVGDICQVNANSGVIYPYISNFNVDPNQDFRGGQLGVEFSVSQHIVVMQLGLYSACNGFTNDAYASLFNYSTGSIVAQVLFNSANPGIQLINTRNYFLNLSTPITLFAGERYAVTASFADACLGGTIYNEVPYAGASFPNLEQFYGSPYISTLSHLNGGSTTSYPNSRDTWAYTGGTLGFKKMSCYGVAYDSASVCSGRGSCIQLDQCVLVVVNIIFAMG</sequence>
<dbReference type="PROSITE" id="PS00022">
    <property type="entry name" value="EGF_1"/>
    <property type="match status" value="3"/>
</dbReference>
<dbReference type="PROSITE" id="PS01186">
    <property type="entry name" value="EGF_2"/>
    <property type="match status" value="3"/>
</dbReference>
<feature type="signal peptide" evidence="4">
    <location>
        <begin position="1"/>
        <end position="25"/>
    </location>
</feature>
<accession>A0AAW2ZDC7</accession>
<keyword evidence="7" id="KW-1185">Reference proteome</keyword>
<dbReference type="InterPro" id="IPR000742">
    <property type="entry name" value="EGF"/>
</dbReference>
<dbReference type="PROSITE" id="PS50026">
    <property type="entry name" value="EGF_3"/>
    <property type="match status" value="3"/>
</dbReference>
<feature type="domain" description="EGF-like" evidence="5">
    <location>
        <begin position="30"/>
        <end position="63"/>
    </location>
</feature>
<dbReference type="Pfam" id="PF07974">
    <property type="entry name" value="EGF_2"/>
    <property type="match status" value="3"/>
</dbReference>
<dbReference type="InterPro" id="IPR013111">
    <property type="entry name" value="EGF_extracell"/>
</dbReference>
<comment type="caution">
    <text evidence="3">Lacks conserved residue(s) required for the propagation of feature annotation.</text>
</comment>
<dbReference type="AlphaFoldDB" id="A0AAW2ZDC7"/>
<evidence type="ECO:0000313" key="6">
    <source>
        <dbReference type="EMBL" id="KAL0486741.1"/>
    </source>
</evidence>
<feature type="disulfide bond" evidence="3">
    <location>
        <begin position="53"/>
        <end position="62"/>
    </location>
</feature>
<feature type="domain" description="EGF-like" evidence="5">
    <location>
        <begin position="307"/>
        <end position="339"/>
    </location>
</feature>
<dbReference type="EMBL" id="JAOPGA020001261">
    <property type="protein sequence ID" value="KAL0486741.1"/>
    <property type="molecule type" value="Genomic_DNA"/>
</dbReference>
<dbReference type="Gene3D" id="2.60.120.260">
    <property type="entry name" value="Galactose-binding domain-like"/>
    <property type="match status" value="1"/>
</dbReference>
<evidence type="ECO:0000256" key="4">
    <source>
        <dbReference type="SAM" id="SignalP"/>
    </source>
</evidence>
<reference evidence="6 7" key="1">
    <citation type="submission" date="2024-03" db="EMBL/GenBank/DDBJ databases">
        <title>The Acrasis kona genome and developmental transcriptomes reveal deep origins of eukaryotic multicellular pathways.</title>
        <authorList>
            <person name="Sheikh S."/>
            <person name="Fu C.-J."/>
            <person name="Brown M.W."/>
            <person name="Baldauf S.L."/>
        </authorList>
    </citation>
    <scope>NUCLEOTIDE SEQUENCE [LARGE SCALE GENOMIC DNA]</scope>
    <source>
        <strain evidence="6 7">ATCC MYA-3509</strain>
    </source>
</reference>
<feature type="domain" description="EGF-like" evidence="5">
    <location>
        <begin position="265"/>
        <end position="298"/>
    </location>
</feature>
<gene>
    <name evidence="6" type="ORF">AKO1_001579</name>
</gene>
<dbReference type="InterPro" id="IPR009030">
    <property type="entry name" value="Growth_fac_rcpt_cys_sf"/>
</dbReference>
<evidence type="ECO:0000256" key="2">
    <source>
        <dbReference type="ARBA" id="ARBA00023157"/>
    </source>
</evidence>
<dbReference type="InterPro" id="IPR050969">
    <property type="entry name" value="Dev_Signal_Modulators"/>
</dbReference>
<evidence type="ECO:0000259" key="5">
    <source>
        <dbReference type="PROSITE" id="PS50026"/>
    </source>
</evidence>
<organism evidence="6 7">
    <name type="scientific">Acrasis kona</name>
    <dbReference type="NCBI Taxonomy" id="1008807"/>
    <lineage>
        <taxon>Eukaryota</taxon>
        <taxon>Discoba</taxon>
        <taxon>Heterolobosea</taxon>
        <taxon>Tetramitia</taxon>
        <taxon>Eutetramitia</taxon>
        <taxon>Acrasidae</taxon>
        <taxon>Acrasis</taxon>
    </lineage>
</organism>
<dbReference type="PANTHER" id="PTHR14949:SF56">
    <property type="entry name" value="EGF-LIKE-DOMAIN, MULTIPLE 7"/>
    <property type="match status" value="1"/>
</dbReference>